<dbReference type="Gene3D" id="3.60.110.10">
    <property type="entry name" value="Carbon-nitrogen hydrolase"/>
    <property type="match status" value="1"/>
</dbReference>
<comment type="similarity">
    <text evidence="1">Belongs to the carbon-nitrogen hydrolase superfamily. NIT1/NIT2 family.</text>
</comment>
<proteinExistence type="inferred from homology"/>
<gene>
    <name evidence="3" type="ORF">FC43_GL001766</name>
</gene>
<reference evidence="3 4" key="1">
    <citation type="journal article" date="2015" name="Genome Announc.">
        <title>Expanding the biotechnology potential of lactobacilli through comparative genomics of 213 strains and associated genera.</title>
        <authorList>
            <person name="Sun Z."/>
            <person name="Harris H.M."/>
            <person name="McCann A."/>
            <person name="Guo C."/>
            <person name="Argimon S."/>
            <person name="Zhang W."/>
            <person name="Yang X."/>
            <person name="Jeffery I.B."/>
            <person name="Cooney J.C."/>
            <person name="Kagawa T.F."/>
            <person name="Liu W."/>
            <person name="Song Y."/>
            <person name="Salvetti E."/>
            <person name="Wrobel A."/>
            <person name="Rasinkangas P."/>
            <person name="Parkhill J."/>
            <person name="Rea M.C."/>
            <person name="O'Sullivan O."/>
            <person name="Ritari J."/>
            <person name="Douillard F.P."/>
            <person name="Paul Ross R."/>
            <person name="Yang R."/>
            <person name="Briner A.E."/>
            <person name="Felis G.E."/>
            <person name="de Vos W.M."/>
            <person name="Barrangou R."/>
            <person name="Klaenhammer T.R."/>
            <person name="Caufield P.W."/>
            <person name="Cui Y."/>
            <person name="Zhang H."/>
            <person name="O'Toole P.W."/>
        </authorList>
    </citation>
    <scope>NUCLEOTIDE SEQUENCE [LARGE SCALE GENOMIC DNA]</scope>
    <source>
        <strain evidence="3 4">DSM 15946</strain>
    </source>
</reference>
<dbReference type="InterPro" id="IPR036526">
    <property type="entry name" value="C-N_Hydrolase_sf"/>
</dbReference>
<dbReference type="SUPFAM" id="SSF56317">
    <property type="entry name" value="Carbon-nitrogen hydrolase"/>
    <property type="match status" value="1"/>
</dbReference>
<evidence type="ECO:0000313" key="3">
    <source>
        <dbReference type="EMBL" id="KRL89431.1"/>
    </source>
</evidence>
<dbReference type="CDD" id="cd07583">
    <property type="entry name" value="nitrilase_5"/>
    <property type="match status" value="1"/>
</dbReference>
<evidence type="ECO:0000313" key="4">
    <source>
        <dbReference type="Proteomes" id="UP000050816"/>
    </source>
</evidence>
<protein>
    <recommendedName>
        <fullName evidence="2">CN hydrolase domain-containing protein</fullName>
    </recommendedName>
</protein>
<dbReference type="PATRIC" id="fig|1423760.3.peg.1842"/>
<evidence type="ECO:0000256" key="1">
    <source>
        <dbReference type="ARBA" id="ARBA00010613"/>
    </source>
</evidence>
<evidence type="ECO:0000259" key="2">
    <source>
        <dbReference type="PROSITE" id="PS50263"/>
    </source>
</evidence>
<name>A0A0R1U870_9LACO</name>
<accession>A0A0R1U870</accession>
<dbReference type="PROSITE" id="PS01227">
    <property type="entry name" value="UPF0012"/>
    <property type="match status" value="1"/>
</dbReference>
<dbReference type="InterPro" id="IPR001110">
    <property type="entry name" value="UPF0012_CS"/>
</dbReference>
<organism evidence="3 4">
    <name type="scientific">Limosilactobacillus ingluviei DSM 15946</name>
    <dbReference type="NCBI Taxonomy" id="1423760"/>
    <lineage>
        <taxon>Bacteria</taxon>
        <taxon>Bacillati</taxon>
        <taxon>Bacillota</taxon>
        <taxon>Bacilli</taxon>
        <taxon>Lactobacillales</taxon>
        <taxon>Lactobacillaceae</taxon>
        <taxon>Limosilactobacillus</taxon>
    </lineage>
</organism>
<dbReference type="Pfam" id="PF00795">
    <property type="entry name" value="CN_hydrolase"/>
    <property type="match status" value="1"/>
</dbReference>
<dbReference type="AlphaFoldDB" id="A0A0R1U870"/>
<feature type="domain" description="CN hydrolase" evidence="2">
    <location>
        <begin position="23"/>
        <end position="259"/>
    </location>
</feature>
<dbReference type="Proteomes" id="UP000050816">
    <property type="component" value="Unassembled WGS sequence"/>
</dbReference>
<dbReference type="PROSITE" id="PS50263">
    <property type="entry name" value="CN_HYDROLASE"/>
    <property type="match status" value="1"/>
</dbReference>
<comment type="caution">
    <text evidence="3">The sequence shown here is derived from an EMBL/GenBank/DDBJ whole genome shotgun (WGS) entry which is preliminary data.</text>
</comment>
<dbReference type="InterPro" id="IPR003010">
    <property type="entry name" value="C-N_Hydrolase"/>
</dbReference>
<sequence length="281" mass="30865">MGVFCFWLVTGLIKVVEGSTRMVKVAMIQIDVEYGKPAQNFAQVTARLQEAKALGAQVAVLPEMWNTAYDLTHLATLADPAGQQTQRVVSQLAKQLALNVVAGSVAIKKDGRYYNTTYIFNDQGELVQTYDKAHRFGPMAEDQYLAAGHQVATYDLAGIRSASFICYDLRFPEWWRTAGRAGVDLYYLPAQWPASRIDQWEALVKARAIENQAFVVAVNRVGDDPDNHFNGHSLAVAPSGTILATGGEQAGITIVEIDPTAIVAAKALFDIQADRRPDLYQ</sequence>
<dbReference type="EMBL" id="AZFK01000047">
    <property type="protein sequence ID" value="KRL89431.1"/>
    <property type="molecule type" value="Genomic_DNA"/>
</dbReference>
<dbReference type="PANTHER" id="PTHR23088:SF27">
    <property type="entry name" value="DEAMINATED GLUTATHIONE AMIDASE"/>
    <property type="match status" value="1"/>
</dbReference>
<dbReference type="PANTHER" id="PTHR23088">
    <property type="entry name" value="NITRILASE-RELATED"/>
    <property type="match status" value="1"/>
</dbReference>